<organism evidence="2 3">
    <name type="scientific">Paenibacillus lutimineralis</name>
    <dbReference type="NCBI Taxonomy" id="2707005"/>
    <lineage>
        <taxon>Bacteria</taxon>
        <taxon>Bacillati</taxon>
        <taxon>Bacillota</taxon>
        <taxon>Bacilli</taxon>
        <taxon>Bacillales</taxon>
        <taxon>Paenibacillaceae</taxon>
        <taxon>Paenibacillus</taxon>
    </lineage>
</organism>
<protein>
    <submittedName>
        <fullName evidence="2">Alpha/beta fold hydrolase</fullName>
    </submittedName>
</protein>
<dbReference type="AlphaFoldDB" id="A0A3S9UY15"/>
<dbReference type="InterPro" id="IPR050266">
    <property type="entry name" value="AB_hydrolase_sf"/>
</dbReference>
<dbReference type="OrthoDB" id="5513277at2"/>
<feature type="domain" description="AB hydrolase-1" evidence="1">
    <location>
        <begin position="66"/>
        <end position="197"/>
    </location>
</feature>
<accession>A0A3S9UY15</accession>
<evidence type="ECO:0000259" key="1">
    <source>
        <dbReference type="Pfam" id="PF00561"/>
    </source>
</evidence>
<dbReference type="SUPFAM" id="SSF53474">
    <property type="entry name" value="alpha/beta-Hydrolases"/>
    <property type="match status" value="1"/>
</dbReference>
<dbReference type="RefSeq" id="WP_126998445.1">
    <property type="nucleotide sequence ID" value="NZ_CP034346.1"/>
</dbReference>
<evidence type="ECO:0000313" key="3">
    <source>
        <dbReference type="Proteomes" id="UP000270678"/>
    </source>
</evidence>
<keyword evidence="3" id="KW-1185">Reference proteome</keyword>
<dbReference type="InterPro" id="IPR000073">
    <property type="entry name" value="AB_hydrolase_1"/>
</dbReference>
<dbReference type="Proteomes" id="UP000270678">
    <property type="component" value="Chromosome"/>
</dbReference>
<sequence length="309" mass="35134">MHVKRSDLKEMEMKGLSIYRNEQGRDRFLAAYDQALSEWPIPYEISNVSTEFGDTHVIRCGNLANPPLLLIHGMTATSLMWSANIAEWCRDYYVYCIDVPGDFGKSTLLKPLSSKEAAAQWLLELTQELRLEKFHLLGHSMGGFISLNFALVHPERVRSLTLLAPAGSFAPLSRMFYLHMFPAVMFKTQWLIDRAFTWCMSRQNSLDLLPASYRALMSASYKNCFPRLGLLPTVFTEAELSQCSFPALFIVGEDEVIYRHSISDVQAKARMIPDMTLATVPKAGHLLSVEQKQQINDLVIEFLSKQQWG</sequence>
<dbReference type="PRINTS" id="PR00111">
    <property type="entry name" value="ABHYDROLASE"/>
</dbReference>
<evidence type="ECO:0000313" key="2">
    <source>
        <dbReference type="EMBL" id="AZS15131.1"/>
    </source>
</evidence>
<dbReference type="PANTHER" id="PTHR43798">
    <property type="entry name" value="MONOACYLGLYCEROL LIPASE"/>
    <property type="match status" value="1"/>
</dbReference>
<keyword evidence="2" id="KW-0378">Hydrolase</keyword>
<dbReference type="Gene3D" id="3.40.50.1820">
    <property type="entry name" value="alpha/beta hydrolase"/>
    <property type="match status" value="1"/>
</dbReference>
<dbReference type="EMBL" id="CP034346">
    <property type="protein sequence ID" value="AZS15131.1"/>
    <property type="molecule type" value="Genomic_DNA"/>
</dbReference>
<proteinExistence type="predicted"/>
<reference evidence="3" key="1">
    <citation type="submission" date="2018-12" db="EMBL/GenBank/DDBJ databases">
        <title>Complete genome sequence of Paenibacillus sp. MBLB1234.</title>
        <authorList>
            <person name="Nam Y.-D."/>
            <person name="Kang J."/>
            <person name="Chung W.-H."/>
            <person name="Park Y.S."/>
        </authorList>
    </citation>
    <scope>NUCLEOTIDE SEQUENCE [LARGE SCALE GENOMIC DNA]</scope>
    <source>
        <strain evidence="3">MBLB1234</strain>
    </source>
</reference>
<dbReference type="KEGG" id="plut:EI981_12090"/>
<name>A0A3S9UY15_9BACL</name>
<dbReference type="Pfam" id="PF00561">
    <property type="entry name" value="Abhydrolase_1"/>
    <property type="match status" value="1"/>
</dbReference>
<dbReference type="InterPro" id="IPR029058">
    <property type="entry name" value="AB_hydrolase_fold"/>
</dbReference>
<dbReference type="GO" id="GO:0016787">
    <property type="term" value="F:hydrolase activity"/>
    <property type="evidence" value="ECO:0007669"/>
    <property type="project" value="UniProtKB-KW"/>
</dbReference>
<gene>
    <name evidence="2" type="ORF">EI981_12090</name>
</gene>